<evidence type="ECO:0000256" key="1">
    <source>
        <dbReference type="ARBA" id="ARBA00023015"/>
    </source>
</evidence>
<dbReference type="SMART" id="SM00347">
    <property type="entry name" value="HTH_MARR"/>
    <property type="match status" value="1"/>
</dbReference>
<evidence type="ECO:0000256" key="3">
    <source>
        <dbReference type="ARBA" id="ARBA00023163"/>
    </source>
</evidence>
<gene>
    <name evidence="4" type="ORF">GMC75_00795</name>
</gene>
<name>A0A6I3NZ20_STRPA</name>
<protein>
    <submittedName>
        <fullName evidence="4">MarR family transcriptional regulator</fullName>
    </submittedName>
</protein>
<dbReference type="GO" id="GO:0003700">
    <property type="term" value="F:DNA-binding transcription factor activity"/>
    <property type="evidence" value="ECO:0007669"/>
    <property type="project" value="InterPro"/>
</dbReference>
<dbReference type="Proteomes" id="UP000430295">
    <property type="component" value="Unassembled WGS sequence"/>
</dbReference>
<keyword evidence="3" id="KW-0804">Transcription</keyword>
<dbReference type="Pfam" id="PF12802">
    <property type="entry name" value="MarR_2"/>
    <property type="match status" value="1"/>
</dbReference>
<evidence type="ECO:0000313" key="5">
    <source>
        <dbReference type="Proteomes" id="UP000430295"/>
    </source>
</evidence>
<dbReference type="GO" id="GO:0003677">
    <property type="term" value="F:DNA binding"/>
    <property type="evidence" value="ECO:0007669"/>
    <property type="project" value="UniProtKB-KW"/>
</dbReference>
<evidence type="ECO:0000313" key="4">
    <source>
        <dbReference type="EMBL" id="MTR40260.1"/>
    </source>
</evidence>
<evidence type="ECO:0000256" key="2">
    <source>
        <dbReference type="ARBA" id="ARBA00023125"/>
    </source>
</evidence>
<dbReference type="AlphaFoldDB" id="A0A6I3NZ20"/>
<dbReference type="EMBL" id="WMYS01000001">
    <property type="protein sequence ID" value="MTR40260.1"/>
    <property type="molecule type" value="Genomic_DNA"/>
</dbReference>
<proteinExistence type="predicted"/>
<comment type="caution">
    <text evidence="4">The sequence shown here is derived from an EMBL/GenBank/DDBJ whole genome shotgun (WGS) entry which is preliminary data.</text>
</comment>
<keyword evidence="1" id="KW-0805">Transcription regulation</keyword>
<keyword evidence="2" id="KW-0238">DNA-binding</keyword>
<dbReference type="RefSeq" id="WP_023918993.1">
    <property type="nucleotide sequence ID" value="NZ_JAUOMJ010000019.1"/>
</dbReference>
<dbReference type="InterPro" id="IPR000835">
    <property type="entry name" value="HTH_MarR-typ"/>
</dbReference>
<dbReference type="SUPFAM" id="SSF46785">
    <property type="entry name" value="Winged helix' DNA-binding domain"/>
    <property type="match status" value="1"/>
</dbReference>
<dbReference type="InterPro" id="IPR036390">
    <property type="entry name" value="WH_DNA-bd_sf"/>
</dbReference>
<sequence length="148" mass="17355">MDKPLLEFKKIGHLIHLMVEREAKKQGLEFSAGPQGQVLSFLSHREKEGKVTLIRDVEQELHIAKSVTSNLIKRMEKNGFIYLEPSPTDKRAKYVYLTDSVKNKLNDMKQFFEEVDQKMMAGVSEEELAIFFKVMHQFYENMKKRSEE</sequence>
<dbReference type="PROSITE" id="PS50995">
    <property type="entry name" value="HTH_MARR_2"/>
    <property type="match status" value="1"/>
</dbReference>
<dbReference type="InterPro" id="IPR036388">
    <property type="entry name" value="WH-like_DNA-bd_sf"/>
</dbReference>
<dbReference type="Gene3D" id="1.10.10.10">
    <property type="entry name" value="Winged helix-like DNA-binding domain superfamily/Winged helix DNA-binding domain"/>
    <property type="match status" value="1"/>
</dbReference>
<dbReference type="PANTHER" id="PTHR42756">
    <property type="entry name" value="TRANSCRIPTIONAL REGULATOR, MARR"/>
    <property type="match status" value="1"/>
</dbReference>
<accession>A0A6I3NZ20</accession>
<dbReference type="PANTHER" id="PTHR42756:SF1">
    <property type="entry name" value="TRANSCRIPTIONAL REPRESSOR OF EMRAB OPERON"/>
    <property type="match status" value="1"/>
</dbReference>
<organism evidence="4 5">
    <name type="scientific">Streptococcus parasanguinis</name>
    <dbReference type="NCBI Taxonomy" id="1318"/>
    <lineage>
        <taxon>Bacteria</taxon>
        <taxon>Bacillati</taxon>
        <taxon>Bacillota</taxon>
        <taxon>Bacilli</taxon>
        <taxon>Lactobacillales</taxon>
        <taxon>Streptococcaceae</taxon>
        <taxon>Streptococcus</taxon>
    </lineage>
</organism>
<reference evidence="4 5" key="1">
    <citation type="journal article" date="2019" name="Nat. Med.">
        <title>A library of human gut bacterial isolates paired with longitudinal multiomics data enables mechanistic microbiome research.</title>
        <authorList>
            <person name="Poyet M."/>
            <person name="Groussin M."/>
            <person name="Gibbons S.M."/>
            <person name="Avila-Pacheco J."/>
            <person name="Jiang X."/>
            <person name="Kearney S.M."/>
            <person name="Perrotta A.R."/>
            <person name="Berdy B."/>
            <person name="Zhao S."/>
            <person name="Lieberman T.D."/>
            <person name="Swanson P.K."/>
            <person name="Smith M."/>
            <person name="Roesemann S."/>
            <person name="Alexander J.E."/>
            <person name="Rich S.A."/>
            <person name="Livny J."/>
            <person name="Vlamakis H."/>
            <person name="Clish C."/>
            <person name="Bullock K."/>
            <person name="Deik A."/>
            <person name="Scott J."/>
            <person name="Pierce K.A."/>
            <person name="Xavier R.J."/>
            <person name="Alm E.J."/>
        </authorList>
    </citation>
    <scope>NUCLEOTIDE SEQUENCE [LARGE SCALE GENOMIC DNA]</scope>
    <source>
        <strain evidence="4 5">BIOML-A18</strain>
    </source>
</reference>